<feature type="domain" description="N-acetyltransferase" evidence="1">
    <location>
        <begin position="1"/>
        <end position="169"/>
    </location>
</feature>
<dbReference type="OrthoDB" id="5292888at2"/>
<protein>
    <submittedName>
        <fullName evidence="2">GNAT family acetyltransferase</fullName>
    </submittedName>
</protein>
<gene>
    <name evidence="2" type="ORF">QD47_28575</name>
</gene>
<dbReference type="InterPro" id="IPR016181">
    <property type="entry name" value="Acyl_CoA_acyltransferase"/>
</dbReference>
<dbReference type="Gene3D" id="3.40.630.30">
    <property type="match status" value="1"/>
</dbReference>
<evidence type="ECO:0000313" key="2">
    <source>
        <dbReference type="EMBL" id="KJD42379.1"/>
    </source>
</evidence>
<dbReference type="CDD" id="cd04301">
    <property type="entry name" value="NAT_SF"/>
    <property type="match status" value="1"/>
</dbReference>
<sequence length="169" mass="19508">MMIREATISDTAGIAKVHVDCWRTTYKNIIPAEVLERLSYEQRTELWKSNISSEDDHQVYVVENEKEEISGFVSGGPEKSGEYPPYEGEVTAIYVLKEYHSLGWGKQLFMRLLQHLSSMNIHSAIVWVLADNPARYFYEQLGAKLIVEQHLIKMGDKNLNMVAYGWEHK</sequence>
<dbReference type="AlphaFoldDB" id="A0A0D7WTQ6"/>
<organism evidence="2 3">
    <name type="scientific">Paenibacillus terrae</name>
    <dbReference type="NCBI Taxonomy" id="159743"/>
    <lineage>
        <taxon>Bacteria</taxon>
        <taxon>Bacillati</taxon>
        <taxon>Bacillota</taxon>
        <taxon>Bacilli</taxon>
        <taxon>Bacillales</taxon>
        <taxon>Paenibacillaceae</taxon>
        <taxon>Paenibacillus</taxon>
    </lineage>
</organism>
<dbReference type="PATRIC" id="fig|159743.3.peg.6378"/>
<dbReference type="Pfam" id="PF00583">
    <property type="entry name" value="Acetyltransf_1"/>
    <property type="match status" value="1"/>
</dbReference>
<dbReference type="SUPFAM" id="SSF55729">
    <property type="entry name" value="Acyl-CoA N-acyltransferases (Nat)"/>
    <property type="match status" value="1"/>
</dbReference>
<comment type="caution">
    <text evidence="2">The sequence shown here is derived from an EMBL/GenBank/DDBJ whole genome shotgun (WGS) entry which is preliminary data.</text>
</comment>
<dbReference type="EMBL" id="JTHP01000129">
    <property type="protein sequence ID" value="KJD42379.1"/>
    <property type="molecule type" value="Genomic_DNA"/>
</dbReference>
<dbReference type="Proteomes" id="UP000032534">
    <property type="component" value="Unassembled WGS sequence"/>
</dbReference>
<dbReference type="GO" id="GO:0016747">
    <property type="term" value="F:acyltransferase activity, transferring groups other than amino-acyl groups"/>
    <property type="evidence" value="ECO:0007669"/>
    <property type="project" value="InterPro"/>
</dbReference>
<keyword evidence="2" id="KW-0808">Transferase</keyword>
<proteinExistence type="predicted"/>
<evidence type="ECO:0000313" key="3">
    <source>
        <dbReference type="Proteomes" id="UP000032534"/>
    </source>
</evidence>
<dbReference type="InterPro" id="IPR000182">
    <property type="entry name" value="GNAT_dom"/>
</dbReference>
<dbReference type="PROSITE" id="PS51186">
    <property type="entry name" value="GNAT"/>
    <property type="match status" value="1"/>
</dbReference>
<name>A0A0D7WTQ6_9BACL</name>
<evidence type="ECO:0000259" key="1">
    <source>
        <dbReference type="PROSITE" id="PS51186"/>
    </source>
</evidence>
<accession>A0A0D7WTQ6</accession>
<keyword evidence="3" id="KW-1185">Reference proteome</keyword>
<dbReference type="RefSeq" id="WP_044649312.1">
    <property type="nucleotide sequence ID" value="NZ_JTHP01000129.1"/>
</dbReference>
<reference evidence="2 3" key="1">
    <citation type="submission" date="2014-11" db="EMBL/GenBank/DDBJ databases">
        <title>Draft Genome Sequences of Paenibacillus polymyxa NRRL B-30509 and Paenibacillus terrae NRRL B-30644, Strains from a Poultry Environment that Produce Tridecaptin A and Paenicidins.</title>
        <authorList>
            <person name="van Belkum M.J."/>
            <person name="Lohans C.T."/>
            <person name="Vederas J.C."/>
        </authorList>
    </citation>
    <scope>NUCLEOTIDE SEQUENCE [LARGE SCALE GENOMIC DNA]</scope>
    <source>
        <strain evidence="2 3">NRRL B-30644</strain>
    </source>
</reference>